<feature type="transmembrane region" description="Helical" evidence="14">
    <location>
        <begin position="689"/>
        <end position="713"/>
    </location>
</feature>
<protein>
    <recommendedName>
        <fullName evidence="16">Cadherin domain-containing protein</fullName>
    </recommendedName>
</protein>
<evidence type="ECO:0000256" key="12">
    <source>
        <dbReference type="PROSITE-ProRule" id="PRU00043"/>
    </source>
</evidence>
<dbReference type="Proteomes" id="UP000812440">
    <property type="component" value="Chromosome 3"/>
</dbReference>
<dbReference type="AlphaFoldDB" id="A0A8T2J1C5"/>
<dbReference type="FunFam" id="2.60.40.60:FF:000004">
    <property type="entry name" value="Protocadherin 1 gamma 2"/>
    <property type="match status" value="1"/>
</dbReference>
<dbReference type="GO" id="GO:0005509">
    <property type="term" value="F:calcium ion binding"/>
    <property type="evidence" value="ECO:0007669"/>
    <property type="project" value="UniProtKB-UniRule"/>
</dbReference>
<accession>A0A8T2J1C5</accession>
<evidence type="ECO:0000256" key="4">
    <source>
        <dbReference type="ARBA" id="ARBA00022692"/>
    </source>
</evidence>
<evidence type="ECO:0000256" key="6">
    <source>
        <dbReference type="ARBA" id="ARBA00022737"/>
    </source>
</evidence>
<keyword evidence="8" id="KW-0130">Cell adhesion</keyword>
<dbReference type="InterPro" id="IPR050174">
    <property type="entry name" value="Protocadherin/Cadherin-CA"/>
</dbReference>
<dbReference type="EMBL" id="JAACNH010000006">
    <property type="protein sequence ID" value="KAG8439015.1"/>
    <property type="molecule type" value="Genomic_DNA"/>
</dbReference>
<dbReference type="PRINTS" id="PR00205">
    <property type="entry name" value="CADHERIN"/>
</dbReference>
<dbReference type="PANTHER" id="PTHR24028:SF349">
    <property type="entry name" value="PROTOCADHERIN GAMMA-C5"/>
    <property type="match status" value="1"/>
</dbReference>
<keyword evidence="4 14" id="KW-0812">Transmembrane</keyword>
<dbReference type="FunFam" id="2.60.40.60:FF:000002">
    <property type="entry name" value="Protocadherin alpha 2"/>
    <property type="match status" value="1"/>
</dbReference>
<evidence type="ECO:0000313" key="18">
    <source>
        <dbReference type="Proteomes" id="UP000812440"/>
    </source>
</evidence>
<evidence type="ECO:0000256" key="13">
    <source>
        <dbReference type="SAM" id="MobiDB-lite"/>
    </source>
</evidence>
<evidence type="ECO:0000256" key="3">
    <source>
        <dbReference type="ARBA" id="ARBA00022475"/>
    </source>
</evidence>
<comment type="subcellular location">
    <subcellularLocation>
        <location evidence="2">Cell membrane</location>
        <topology evidence="2">Single-pass type I membrane protein</topology>
    </subcellularLocation>
</comment>
<name>A0A8T2J1C5_9PIPI</name>
<keyword evidence="10 14" id="KW-0472">Membrane</keyword>
<evidence type="ECO:0000256" key="11">
    <source>
        <dbReference type="ARBA" id="ARBA00023180"/>
    </source>
</evidence>
<feature type="domain" description="Cadherin" evidence="16">
    <location>
        <begin position="571"/>
        <end position="680"/>
    </location>
</feature>
<dbReference type="PROSITE" id="PS50268">
    <property type="entry name" value="CADHERIN_2"/>
    <property type="match status" value="6"/>
</dbReference>
<dbReference type="GO" id="GO:0007156">
    <property type="term" value="P:homophilic cell adhesion via plasma membrane adhesion molecules"/>
    <property type="evidence" value="ECO:0007669"/>
    <property type="project" value="InterPro"/>
</dbReference>
<dbReference type="SMART" id="SM00112">
    <property type="entry name" value="CA"/>
    <property type="match status" value="6"/>
</dbReference>
<evidence type="ECO:0000256" key="7">
    <source>
        <dbReference type="ARBA" id="ARBA00022837"/>
    </source>
</evidence>
<dbReference type="CDD" id="cd11304">
    <property type="entry name" value="Cadherin_repeat"/>
    <property type="match status" value="6"/>
</dbReference>
<dbReference type="FunFam" id="2.60.40.60:FF:000129">
    <property type="entry name" value="protocadherin alpha-C2 isoform X1"/>
    <property type="match status" value="1"/>
</dbReference>
<evidence type="ECO:0000256" key="9">
    <source>
        <dbReference type="ARBA" id="ARBA00022989"/>
    </source>
</evidence>
<gene>
    <name evidence="17" type="ORF">GDO86_005274</name>
</gene>
<dbReference type="FunFam" id="2.60.40.60:FF:000001">
    <property type="entry name" value="Protocadherin alpha 2"/>
    <property type="match status" value="1"/>
</dbReference>
<dbReference type="FunFam" id="2.60.40.60:FF:000018">
    <property type="entry name" value="Protocadherin gamma c3"/>
    <property type="match status" value="1"/>
</dbReference>
<dbReference type="Pfam" id="PF00028">
    <property type="entry name" value="Cadherin"/>
    <property type="match status" value="5"/>
</dbReference>
<comment type="function">
    <text evidence="1">Potential calcium-dependent cell-adhesion protein. May be involved in the establishment and maintenance of specific neuronal connections in the brain.</text>
</comment>
<dbReference type="FunFam" id="2.60.40.60:FF:000006">
    <property type="entry name" value="Protocadherin alpha 2"/>
    <property type="match status" value="1"/>
</dbReference>
<feature type="compositionally biased region" description="Basic residues" evidence="13">
    <location>
        <begin position="921"/>
        <end position="931"/>
    </location>
</feature>
<keyword evidence="6" id="KW-0677">Repeat</keyword>
<evidence type="ECO:0000256" key="8">
    <source>
        <dbReference type="ARBA" id="ARBA00022889"/>
    </source>
</evidence>
<keyword evidence="18" id="KW-1185">Reference proteome</keyword>
<dbReference type="Pfam" id="PF08266">
    <property type="entry name" value="Cadherin_2"/>
    <property type="match status" value="1"/>
</dbReference>
<evidence type="ECO:0000259" key="16">
    <source>
        <dbReference type="PROSITE" id="PS50268"/>
    </source>
</evidence>
<reference evidence="17" key="1">
    <citation type="thesis" date="2020" institute="ProQuest LLC" country="789 East Eisenhower Parkway, Ann Arbor, MI, USA">
        <title>Comparative Genomics and Chromosome Evolution.</title>
        <authorList>
            <person name="Mudd A.B."/>
        </authorList>
    </citation>
    <scope>NUCLEOTIDE SEQUENCE</scope>
    <source>
        <strain evidence="17">Female2</strain>
        <tissue evidence="17">Blood</tissue>
    </source>
</reference>
<feature type="domain" description="Cadherin" evidence="16">
    <location>
        <begin position="243"/>
        <end position="350"/>
    </location>
</feature>
<keyword evidence="5 15" id="KW-0732">Signal</keyword>
<keyword evidence="9 14" id="KW-1133">Transmembrane helix</keyword>
<keyword evidence="7 12" id="KW-0106">Calcium</keyword>
<sequence length="931" mass="103040">MVIPNSARTWRWQVLHFLCLCSWGWVSGQLRYSVVEESEPGTFVGNVAQGLGLKTTEISRRKLRMGSEGSRKYFSVNWENGALNVNEKIDRESLCGSSTICSLPVEVVIESPLELHRLMVEILDINDNPPVFTTAERTIKIVELLAIPGTRFPLESAHDLDVGANGIKQYTINPNPYFSLSVKKRNDGNLIPELLLEKTLDREEISVHHLTLTAVDGGSPPRSGTSQIQVVVLDVNDNAPTFEKSSFKCTFPENVPLNTVLLHLNATDKDDGVNGEIEYSFDDHTSFSIQRLFAINPKTGVVSTIGPIDYEESSSYEISVRARDKGVPEMEGHCIIHVEIEDVNDNSPEILITSLMKAVPEDTAIGTAVGLFSVKDRDSGKNGEVKLDLPPNLPFKFKSLDDHYSLITDSPLDREKSSQYIIELSASDMGYPTLRTQHKIILNISDVNDNCPTFTHVSPSASINENNEPGQLLLEVSAFDPDEGENGNLVYSILETTGAGSPISSYVYIDSKTGKIYAQRSFDYEHVQVLQVPVKVEDSGLPKMFSNTTVFIFILDTNDNPPTIFHPEFSSDAPPQQRIPMSAPPGFLVTKVSAVDLDSGYNSWLFYNIVDTSDLSLFHISPYNGEIRTNRAFQETDIAEQNLIISVSDHGKPPLSSTVTLVVLLDEATIQDNAKMTDFFQSSASNTDLTMYLIISLVAISLVSFITFVILLVKCLKNDSTGPGWCCKNNYEPKYYTERCQPTLHLNTDGTLKYMEVRMGPSDQQGQCHRSCFSTVSDKNDFSFMRPLNFPELKNMVNETEVLFPPLNQTSQQAQPNTDWRFSQAAQRPGPSGTQPTEETGVWPNNQFETERLQAMILASANEAAEGTSGLGGGTGTMGLSARYGPQFTLQHVPDYRQNVYIPGSTLTPTNGAGKRDGKGNKKKSTKKEKK</sequence>
<dbReference type="InterPro" id="IPR032455">
    <property type="entry name" value="Cadherin_C"/>
</dbReference>
<dbReference type="PANTHER" id="PTHR24028">
    <property type="entry name" value="CADHERIN-87A"/>
    <property type="match status" value="1"/>
</dbReference>
<dbReference type="InterPro" id="IPR002126">
    <property type="entry name" value="Cadherin-like_dom"/>
</dbReference>
<dbReference type="InterPro" id="IPR015919">
    <property type="entry name" value="Cadherin-like_sf"/>
</dbReference>
<feature type="chain" id="PRO_5035865132" description="Cadherin domain-containing protein" evidence="15">
    <location>
        <begin position="29"/>
        <end position="931"/>
    </location>
</feature>
<dbReference type="InterPro" id="IPR031904">
    <property type="entry name" value="Cadherin_CBD"/>
</dbReference>
<organism evidence="17 18">
    <name type="scientific">Hymenochirus boettgeri</name>
    <name type="common">Congo dwarf clawed frog</name>
    <dbReference type="NCBI Taxonomy" id="247094"/>
    <lineage>
        <taxon>Eukaryota</taxon>
        <taxon>Metazoa</taxon>
        <taxon>Chordata</taxon>
        <taxon>Craniata</taxon>
        <taxon>Vertebrata</taxon>
        <taxon>Euteleostomi</taxon>
        <taxon>Amphibia</taxon>
        <taxon>Batrachia</taxon>
        <taxon>Anura</taxon>
        <taxon>Pipoidea</taxon>
        <taxon>Pipidae</taxon>
        <taxon>Pipinae</taxon>
        <taxon>Hymenochirus</taxon>
    </lineage>
</organism>
<feature type="region of interest" description="Disordered" evidence="13">
    <location>
        <begin position="810"/>
        <end position="842"/>
    </location>
</feature>
<dbReference type="GO" id="GO:0005886">
    <property type="term" value="C:plasma membrane"/>
    <property type="evidence" value="ECO:0007669"/>
    <property type="project" value="UniProtKB-SubCell"/>
</dbReference>
<evidence type="ECO:0000256" key="1">
    <source>
        <dbReference type="ARBA" id="ARBA00003436"/>
    </source>
</evidence>
<comment type="caution">
    <text evidence="17">The sequence shown here is derived from an EMBL/GenBank/DDBJ whole genome shotgun (WGS) entry which is preliminary data.</text>
</comment>
<evidence type="ECO:0000256" key="10">
    <source>
        <dbReference type="ARBA" id="ARBA00023136"/>
    </source>
</evidence>
<dbReference type="PROSITE" id="PS00232">
    <property type="entry name" value="CADHERIN_1"/>
    <property type="match status" value="3"/>
</dbReference>
<feature type="domain" description="Cadherin" evidence="16">
    <location>
        <begin position="156"/>
        <end position="242"/>
    </location>
</feature>
<dbReference type="InterPro" id="IPR013164">
    <property type="entry name" value="Cadherin_N"/>
</dbReference>
<feature type="domain" description="Cadherin" evidence="16">
    <location>
        <begin position="27"/>
        <end position="132"/>
    </location>
</feature>
<evidence type="ECO:0000256" key="2">
    <source>
        <dbReference type="ARBA" id="ARBA00004251"/>
    </source>
</evidence>
<feature type="region of interest" description="Disordered" evidence="13">
    <location>
        <begin position="900"/>
        <end position="931"/>
    </location>
</feature>
<feature type="domain" description="Cadherin" evidence="16">
    <location>
        <begin position="359"/>
        <end position="454"/>
    </location>
</feature>
<evidence type="ECO:0000313" key="17">
    <source>
        <dbReference type="EMBL" id="KAG8439015.1"/>
    </source>
</evidence>
<keyword evidence="3" id="KW-1003">Cell membrane</keyword>
<dbReference type="OrthoDB" id="6252479at2759"/>
<feature type="domain" description="Cadherin" evidence="16">
    <location>
        <begin position="455"/>
        <end position="564"/>
    </location>
</feature>
<keyword evidence="11" id="KW-0325">Glycoprotein</keyword>
<dbReference type="Pfam" id="PF15974">
    <property type="entry name" value="Cadherin_tail"/>
    <property type="match status" value="1"/>
</dbReference>
<dbReference type="InterPro" id="IPR020894">
    <property type="entry name" value="Cadherin_CS"/>
</dbReference>
<evidence type="ECO:0000256" key="5">
    <source>
        <dbReference type="ARBA" id="ARBA00022729"/>
    </source>
</evidence>
<proteinExistence type="predicted"/>
<dbReference type="SUPFAM" id="SSF49313">
    <property type="entry name" value="Cadherin-like"/>
    <property type="match status" value="6"/>
</dbReference>
<evidence type="ECO:0000256" key="14">
    <source>
        <dbReference type="SAM" id="Phobius"/>
    </source>
</evidence>
<dbReference type="Gene3D" id="2.60.40.60">
    <property type="entry name" value="Cadherins"/>
    <property type="match status" value="6"/>
</dbReference>
<feature type="signal peptide" evidence="15">
    <location>
        <begin position="1"/>
        <end position="28"/>
    </location>
</feature>
<dbReference type="Pfam" id="PF16492">
    <property type="entry name" value="Cadherin_C_2"/>
    <property type="match status" value="1"/>
</dbReference>
<evidence type="ECO:0000256" key="15">
    <source>
        <dbReference type="SAM" id="SignalP"/>
    </source>
</evidence>